<reference evidence="2" key="1">
    <citation type="submission" date="2022-06" db="EMBL/GenBank/DDBJ databases">
        <title>Genome Sequence of Candolleomyces eurysporus.</title>
        <authorList>
            <person name="Buettner E."/>
        </authorList>
    </citation>
    <scope>NUCLEOTIDE SEQUENCE</scope>
    <source>
        <strain evidence="2">VTCC 930004</strain>
    </source>
</reference>
<evidence type="ECO:0000313" key="2">
    <source>
        <dbReference type="EMBL" id="KAJ2932929.1"/>
    </source>
</evidence>
<feature type="non-terminal residue" evidence="2">
    <location>
        <position position="342"/>
    </location>
</feature>
<dbReference type="OrthoDB" id="5392716at2759"/>
<evidence type="ECO:0000313" key="3">
    <source>
        <dbReference type="Proteomes" id="UP001140091"/>
    </source>
</evidence>
<gene>
    <name evidence="2" type="ORF">H1R20_g4143</name>
</gene>
<dbReference type="EMBL" id="JANBPK010000755">
    <property type="protein sequence ID" value="KAJ2932929.1"/>
    <property type="molecule type" value="Genomic_DNA"/>
</dbReference>
<dbReference type="InterPro" id="IPR058913">
    <property type="entry name" value="Integrase_dom_put"/>
</dbReference>
<evidence type="ECO:0000259" key="1">
    <source>
        <dbReference type="Pfam" id="PF24764"/>
    </source>
</evidence>
<feature type="domain" description="Integrase core" evidence="1">
    <location>
        <begin position="73"/>
        <end position="252"/>
    </location>
</feature>
<keyword evidence="3" id="KW-1185">Reference proteome</keyword>
<sequence length="342" mass="39423">MTDIEKALSVLELRENDPLNRWGCRKVKEKLRLDGVHVTRDWTMDFLRSENVEAVANRHPLTRKQHKHGLYSAGPNEEWCVDGHEKLLTSMGIGVYGITDKFSRLELGLWATPNPRDQDLPVAMWLRVVKKLGGMSVTLTCDKGTELGRLITFATRLRDTFQPCLDEQTVPTVVATKSVKNITRERAWRPLWENELSNVAYEYKNGQIDAGYQPNDDFHQAIARWTWAGIVQERLDRLIEENSYHKVRKQKDSLLPTGGRHIDFFSDPTRYNGVAGLLVPIPEADIDRLLAEHDKVHLTRFGDENQVILFEDLYHSIGSPRLVAKDGWKIFSTMIELYRSRF</sequence>
<dbReference type="Pfam" id="PF24764">
    <property type="entry name" value="rva_4"/>
    <property type="match status" value="1"/>
</dbReference>
<dbReference type="AlphaFoldDB" id="A0A9W8JF47"/>
<comment type="caution">
    <text evidence="2">The sequence shown here is derived from an EMBL/GenBank/DDBJ whole genome shotgun (WGS) entry which is preliminary data.</text>
</comment>
<organism evidence="2 3">
    <name type="scientific">Candolleomyces eurysporus</name>
    <dbReference type="NCBI Taxonomy" id="2828524"/>
    <lineage>
        <taxon>Eukaryota</taxon>
        <taxon>Fungi</taxon>
        <taxon>Dikarya</taxon>
        <taxon>Basidiomycota</taxon>
        <taxon>Agaricomycotina</taxon>
        <taxon>Agaricomycetes</taxon>
        <taxon>Agaricomycetidae</taxon>
        <taxon>Agaricales</taxon>
        <taxon>Agaricineae</taxon>
        <taxon>Psathyrellaceae</taxon>
        <taxon>Candolleomyces</taxon>
    </lineage>
</organism>
<dbReference type="PANTHER" id="PTHR46177">
    <property type="entry name" value="INTEGRASE CATALYTIC DOMAIN-CONTAINING PROTEIN"/>
    <property type="match status" value="1"/>
</dbReference>
<accession>A0A9W8JF47</accession>
<proteinExistence type="predicted"/>
<name>A0A9W8JF47_9AGAR</name>
<protein>
    <recommendedName>
        <fullName evidence="1">Integrase core domain-containing protein</fullName>
    </recommendedName>
</protein>
<dbReference type="PANTHER" id="PTHR46177:SF1">
    <property type="entry name" value="INTEGRASE CATALYTIC DOMAIN-CONTAINING PROTEIN"/>
    <property type="match status" value="1"/>
</dbReference>
<dbReference type="Proteomes" id="UP001140091">
    <property type="component" value="Unassembled WGS sequence"/>
</dbReference>